<name>A0ABS8C8R7_9BURK</name>
<dbReference type="Proteomes" id="UP000776983">
    <property type="component" value="Unassembled WGS sequence"/>
</dbReference>
<dbReference type="InterPro" id="IPR010352">
    <property type="entry name" value="DUF945"/>
</dbReference>
<dbReference type="EMBL" id="JACDXW010000001">
    <property type="protein sequence ID" value="MCB5362411.1"/>
    <property type="molecule type" value="Genomic_DNA"/>
</dbReference>
<proteinExistence type="predicted"/>
<dbReference type="CDD" id="cd17511">
    <property type="entry name" value="YbjN_AmyR-like"/>
    <property type="match status" value="1"/>
</dbReference>
<dbReference type="InterPro" id="IPR019660">
    <property type="entry name" value="Put_sensory_transdc_reg_YbjN"/>
</dbReference>
<dbReference type="RefSeq" id="WP_226952648.1">
    <property type="nucleotide sequence ID" value="NZ_JACDXW010000001.1"/>
</dbReference>
<protein>
    <submittedName>
        <fullName evidence="1">DUF945 family protein</fullName>
    </submittedName>
</protein>
<organism evidence="1 2">
    <name type="scientific">Mesopusillimonas faecipullorum</name>
    <dbReference type="NCBI Taxonomy" id="2755040"/>
    <lineage>
        <taxon>Bacteria</taxon>
        <taxon>Pseudomonadati</taxon>
        <taxon>Pseudomonadota</taxon>
        <taxon>Betaproteobacteria</taxon>
        <taxon>Burkholderiales</taxon>
        <taxon>Alcaligenaceae</taxon>
        <taxon>Mesopusillimonas</taxon>
    </lineage>
</organism>
<evidence type="ECO:0000313" key="2">
    <source>
        <dbReference type="Proteomes" id="UP000776983"/>
    </source>
</evidence>
<evidence type="ECO:0000313" key="1">
    <source>
        <dbReference type="EMBL" id="MCB5362411.1"/>
    </source>
</evidence>
<sequence length="641" mass="70946">MKKISAITTGVIVVGAAGWLGASWYTGKTLEAQYQRYVVDANQELQRLSPLFKLRIDPVSYDRGWFSSQARYSLSLEEDELASGDAKTKQISFDTHIEHGPFPKSALARGILVPRLAFAHTQLVQTPELKKLFDAFKGVTPLSSEDIISYSGTVYHASRIAPLQFTQDDVALDFSGMTMNGTFDVRKKAFTGAALIEKLAMRSTDDDGMNMLWSGISLDAASEMGKFGMAVGDTSLKMKRLEILMPEEETKLSIDDFSYKTKVSENTDTFSIVASYETGNIHYNDIPLGSGLAVVKFDQLDGLASKQLLETQQRIMGDLAKENADDLEQYKSVVEKSLRSLLARQPVISLQPISWKTDKGESSFNATVQFQMPETFEDIPLREAFIQAIKRIDAKLVVSKPMVEGMLTQYGMLHESLPAAEAAAEAQEQVRDAAGLAEMMNVGKNDGDNIVSTFVFADQVGSLNGTEMSAEELQEWLGIFEDDDDELAFEAEEDYDADEYASTAALELFTGFDLDNLVNLADDEGQSVTIDTEGGAPVLHLDPAQVGADALYINMMCAMGTDNCEDLVFVAEYKTDRPVPLRQINSWNQRYRWIRAYLNDEGVSVLEMDLNAEGGIGAENLRMLYNTYMSIASDFGQFVRE</sequence>
<dbReference type="Pfam" id="PF10722">
    <property type="entry name" value="YbjN"/>
    <property type="match status" value="1"/>
</dbReference>
<gene>
    <name evidence="1" type="ORF">H0484_01405</name>
</gene>
<accession>A0ABS8C8R7</accession>
<reference evidence="1 2" key="1">
    <citation type="submission" date="2020-07" db="EMBL/GenBank/DDBJ databases">
        <title>Pusillimonas sp. nov., isolated from poultry manure in Taiwan.</title>
        <authorList>
            <person name="Lin S.-Y."/>
            <person name="Tang Y.-S."/>
            <person name="Young C.-C."/>
        </authorList>
    </citation>
    <scope>NUCLEOTIDE SEQUENCE [LARGE SCALE GENOMIC DNA]</scope>
    <source>
        <strain evidence="1 2">CC-YST705</strain>
    </source>
</reference>
<keyword evidence="2" id="KW-1185">Reference proteome</keyword>
<comment type="caution">
    <text evidence="1">The sequence shown here is derived from an EMBL/GenBank/DDBJ whole genome shotgun (WGS) entry which is preliminary data.</text>
</comment>
<dbReference type="Pfam" id="PF06097">
    <property type="entry name" value="DUF945"/>
    <property type="match status" value="1"/>
</dbReference>